<sequence>PFEWGQAAPLPLRTLQSQPAPLSILHGPRNFRRKIWKATARAAGNIMTTQISTSTSSSSKKANRKLKRRHARSSSVFTTTSSESTRVQDEELATAKAAAIKLLDQSSEEIILEEFISPPLAKRIRIEHVPTIVEEETILPELINYSTTAAAAQTELNPSPQALVSSNASAAQKPILPGVSKSVAPISSQSTSTSDKPAQKQDSFQVSREEIFAETALVDAFRAAIDEFKFCCYEKSQAIPPTRLPRSHSEKRRTAALYYGKPPAPTTTKNKKPPLQTIFLPFLIVAPAESLSTTEAKDTQPVRHASPVISDLDMDEYWDMVEGFVEEIQTLVNLVSSTIQALPPSWTPTKRASANDLQGWFDRRDVLKTANLRSTVPVFQAKLGFQVAESDSTGLSDYSRKPSSKAADDIFIQDLGALSISTSTRLYLIGPVLSCIFTNKNLLPSSLSYGPKEWFTNCSECWADSGYQVNQLETSNEVFNQMLKVYPEEEIMVTRLPQQ</sequence>
<feature type="non-terminal residue" evidence="2">
    <location>
        <position position="1"/>
    </location>
</feature>
<dbReference type="OrthoDB" id="197400at2759"/>
<dbReference type="EMBL" id="PKSM01000097">
    <property type="protein sequence ID" value="POW13452.1"/>
    <property type="molecule type" value="Genomic_DNA"/>
</dbReference>
<evidence type="ECO:0000313" key="3">
    <source>
        <dbReference type="Proteomes" id="UP000238274"/>
    </source>
</evidence>
<reference evidence="3" key="3">
    <citation type="journal article" date="2018" name="Mol. Plant Microbe Interact.">
        <title>Genome sequence resources for the wheat stripe rust pathogen (Puccinia striiformis f. sp. tritici) and the barley stripe rust pathogen (Puccinia striiformis f. sp. hordei).</title>
        <authorList>
            <person name="Xia C."/>
            <person name="Wang M."/>
            <person name="Yin C."/>
            <person name="Cornejo O.E."/>
            <person name="Hulbert S.H."/>
            <person name="Chen X."/>
        </authorList>
    </citation>
    <scope>NUCLEOTIDE SEQUENCE [LARGE SCALE GENOMIC DNA]</scope>
    <source>
        <strain evidence="3">93TX-2</strain>
    </source>
</reference>
<accession>A0A2S4VVA1</accession>
<comment type="caution">
    <text evidence="2">The sequence shown here is derived from an EMBL/GenBank/DDBJ whole genome shotgun (WGS) entry which is preliminary data.</text>
</comment>
<protein>
    <submittedName>
        <fullName evidence="2">Uncharacterized protein</fullName>
    </submittedName>
</protein>
<keyword evidence="3" id="KW-1185">Reference proteome</keyword>
<feature type="region of interest" description="Disordered" evidence="1">
    <location>
        <begin position="181"/>
        <end position="203"/>
    </location>
</feature>
<dbReference type="VEuPathDB" id="FungiDB:PSHT_07686"/>
<proteinExistence type="predicted"/>
<feature type="compositionally biased region" description="Low complexity" evidence="1">
    <location>
        <begin position="73"/>
        <end position="85"/>
    </location>
</feature>
<dbReference type="VEuPathDB" id="FungiDB:PSTT_12815"/>
<dbReference type="Proteomes" id="UP000238274">
    <property type="component" value="Unassembled WGS sequence"/>
</dbReference>
<dbReference type="AlphaFoldDB" id="A0A2S4VVA1"/>
<feature type="region of interest" description="Disordered" evidence="1">
    <location>
        <begin position="47"/>
        <end position="89"/>
    </location>
</feature>
<feature type="compositionally biased region" description="Basic residues" evidence="1">
    <location>
        <begin position="61"/>
        <end position="72"/>
    </location>
</feature>
<organism evidence="2 3">
    <name type="scientific">Puccinia striiformis</name>
    <dbReference type="NCBI Taxonomy" id="27350"/>
    <lineage>
        <taxon>Eukaryota</taxon>
        <taxon>Fungi</taxon>
        <taxon>Dikarya</taxon>
        <taxon>Basidiomycota</taxon>
        <taxon>Pucciniomycotina</taxon>
        <taxon>Pucciniomycetes</taxon>
        <taxon>Pucciniales</taxon>
        <taxon>Pucciniaceae</taxon>
        <taxon>Puccinia</taxon>
    </lineage>
</organism>
<feature type="compositionally biased region" description="Polar residues" evidence="1">
    <location>
        <begin position="185"/>
        <end position="203"/>
    </location>
</feature>
<feature type="compositionally biased region" description="Low complexity" evidence="1">
    <location>
        <begin position="48"/>
        <end position="59"/>
    </location>
</feature>
<evidence type="ECO:0000256" key="1">
    <source>
        <dbReference type="SAM" id="MobiDB-lite"/>
    </source>
</evidence>
<reference evidence="2 3" key="1">
    <citation type="submission" date="2017-12" db="EMBL/GenBank/DDBJ databases">
        <title>Gene loss provides genomic basis for host adaptation in cereal stripe rust fungi.</title>
        <authorList>
            <person name="Xia C."/>
        </authorList>
    </citation>
    <scope>NUCLEOTIDE SEQUENCE [LARGE SCALE GENOMIC DNA]</scope>
    <source>
        <strain evidence="2 3">93TX-2</strain>
    </source>
</reference>
<reference evidence="3" key="2">
    <citation type="journal article" date="2018" name="BMC Genomics">
        <title>Genomic insights into host adaptation between the wheat stripe rust pathogen (Puccinia striiformis f. sp. tritici) and the barley stripe rust pathogen (Puccinia striiformis f. sp. hordei).</title>
        <authorList>
            <person name="Xia C."/>
            <person name="Wang M."/>
            <person name="Yin C."/>
            <person name="Cornejo O.E."/>
            <person name="Hulbert S.H."/>
            <person name="Chen X."/>
        </authorList>
    </citation>
    <scope>NUCLEOTIDE SEQUENCE [LARGE SCALE GENOMIC DNA]</scope>
    <source>
        <strain evidence="3">93TX-2</strain>
    </source>
</reference>
<feature type="non-terminal residue" evidence="2">
    <location>
        <position position="499"/>
    </location>
</feature>
<evidence type="ECO:0000313" key="2">
    <source>
        <dbReference type="EMBL" id="POW13452.1"/>
    </source>
</evidence>
<gene>
    <name evidence="2" type="ORF">PSHT_07686</name>
</gene>
<name>A0A2S4VVA1_9BASI</name>